<reference evidence="4 5" key="1">
    <citation type="submission" date="2019-02" db="EMBL/GenBank/DDBJ databases">
        <title>Deep-cultivation of Planctomycetes and their phenomic and genomic characterization uncovers novel biology.</title>
        <authorList>
            <person name="Wiegand S."/>
            <person name="Jogler M."/>
            <person name="Boedeker C."/>
            <person name="Pinto D."/>
            <person name="Vollmers J."/>
            <person name="Rivas-Marin E."/>
            <person name="Kohn T."/>
            <person name="Peeters S.H."/>
            <person name="Heuer A."/>
            <person name="Rast P."/>
            <person name="Oberbeckmann S."/>
            <person name="Bunk B."/>
            <person name="Jeske O."/>
            <person name="Meyerdierks A."/>
            <person name="Storesund J.E."/>
            <person name="Kallscheuer N."/>
            <person name="Luecker S."/>
            <person name="Lage O.M."/>
            <person name="Pohl T."/>
            <person name="Merkel B.J."/>
            <person name="Hornburger P."/>
            <person name="Mueller R.-W."/>
            <person name="Bruemmer F."/>
            <person name="Labrenz M."/>
            <person name="Spormann A.M."/>
            <person name="Op den Camp H."/>
            <person name="Overmann J."/>
            <person name="Amann R."/>
            <person name="Jetten M.S.M."/>
            <person name="Mascher T."/>
            <person name="Medema M.H."/>
            <person name="Devos D.P."/>
            <person name="Kaster A.-K."/>
            <person name="Ovreas L."/>
            <person name="Rohde M."/>
            <person name="Galperin M.Y."/>
            <person name="Jogler C."/>
        </authorList>
    </citation>
    <scope>NUCLEOTIDE SEQUENCE [LARGE SCALE GENOMIC DNA]</scope>
    <source>
        <strain evidence="4 5">Pla85_3_4</strain>
    </source>
</reference>
<evidence type="ECO:0000256" key="1">
    <source>
        <dbReference type="RuleBase" id="RU004003"/>
    </source>
</evidence>
<dbReference type="PROSITE" id="PS00875">
    <property type="entry name" value="T2SP_D"/>
    <property type="match status" value="1"/>
</dbReference>
<evidence type="ECO:0000256" key="2">
    <source>
        <dbReference type="SAM" id="MobiDB-lite"/>
    </source>
</evidence>
<keyword evidence="5" id="KW-1185">Reference proteome</keyword>
<feature type="region of interest" description="Disordered" evidence="2">
    <location>
        <begin position="150"/>
        <end position="249"/>
    </location>
</feature>
<dbReference type="OrthoDB" id="254495at2"/>
<name>A0A518DWJ2_9BACT</name>
<dbReference type="PANTHER" id="PTHR30604:SF1">
    <property type="entry name" value="DNA UTILIZATION PROTEIN HOFQ"/>
    <property type="match status" value="1"/>
</dbReference>
<dbReference type="Gene3D" id="3.55.50.30">
    <property type="match status" value="1"/>
</dbReference>
<organism evidence="4 5">
    <name type="scientific">Lignipirellula cremea</name>
    <dbReference type="NCBI Taxonomy" id="2528010"/>
    <lineage>
        <taxon>Bacteria</taxon>
        <taxon>Pseudomonadati</taxon>
        <taxon>Planctomycetota</taxon>
        <taxon>Planctomycetia</taxon>
        <taxon>Pirellulales</taxon>
        <taxon>Pirellulaceae</taxon>
        <taxon>Lignipirellula</taxon>
    </lineage>
</organism>
<dbReference type="EMBL" id="CP036433">
    <property type="protein sequence ID" value="QDU96202.1"/>
    <property type="molecule type" value="Genomic_DNA"/>
</dbReference>
<sequence>MITLGGWSSPAPRVRNQFGPVDRSAAPPRWTSCRTRRCVIRATDTRSIALKPRIAICIALALVLSAAPAWAGQPLGSNPGVTPASPARDRRHEEQRLLAQARQALQVGDLATARRNAALAELLNVPVDQATAAFEDSPAKLRAEIARVESRPPAPGGAFNPGNTYPPQAAPPGGSFNPGGNTYAANPAQGYPPSQPEPAYGGESPRMFPSTEGNAPGNLRPGGQTPGSYSPAPTAPQNLSPEMQQRRDQALRFSAQARLAMDQGDFILADRLVKQALSLQVPGELFGPDSHPELLAIQIERELSRRSVIRAGFDQGNPNGSQVTPGVYRPENDPTRVVPAAGEGGPRPLPGFGQPNQADALRAMQAGMKAMQSGDRETALKHYTEAWKNAHQLDPLTRQSLQEQLNALQASASSDRVQSSAPMNLQRAASEQEVLRQQLFRKIGQERAAAQEMREKRPREGLARLQKVREEVAQANLEPADQKNMLYAIDRTITEMETYISRNKPQIEQDEHARDVMSNVEADRMHRVERQNKLAELVERFNQLMREERYAEAVVIAKQARELDPQAAVVENMVWQSTFAYRIASQMSIRESNEENFFMTLQSVEASAIPFDDRNPYSLGDARRWEDLTKRRLDALKRESTRYSPAELKIQRSLSNMVDVDFTNRPLGEVAAMLGEIGQVNIYLDPQGLAAEGVTTATPVTINLRQPVSLESALNLILQPLQLSFVIQNEVLRITSEQTRKTDVHPVVYYVADLVVPIPNFTPSYNMGVPSALQAAYQTAGFNQAQTLGGGGSVPLTIASQQAPTNTSASVLAQMSSGGGLSFRGQPTQQLGPGPGGMGGGPQADFDSLIELITSTISPDSWDEVGGPGSLQGFDTNLSLVVSQTQEVHEAIADLLEQLRRLQDLQVTIEVRFITLNDNFFERIGIDFDFDIDDNNTIQPSTLDDNGPSISFGLGPDGQPTADLDLQFTQGGFSTAVPQFGGFDAATAANVGFAILSDIEVFFLLQASQGDQRSNVMQAPKVTLFNGQQANISDTSQTPFVTSVVPVVGDFAAAHQPVVMVLSEGMSLSVQAVVSNDKRFVRLTLVPFFSSIGDVQEFTFTGKTSTSTGEAVIGSDGNVLTRDGVTVTTEGTTVQLPQFNFTTVTTTVSVPDGGTVLMGGIKRLSEGRNESGVPLLSKLPYINRLFKNVGIGRTTQSLMMMVTPRIIIQEEEEERTVGRPLTNP</sequence>
<dbReference type="InterPro" id="IPR004845">
    <property type="entry name" value="T2SS_GspD_CS"/>
</dbReference>
<accession>A0A518DWJ2</accession>
<dbReference type="InterPro" id="IPR051808">
    <property type="entry name" value="Type_IV_pilus_biogenesis"/>
</dbReference>
<proteinExistence type="inferred from homology"/>
<evidence type="ECO:0000259" key="3">
    <source>
        <dbReference type="Pfam" id="PF00263"/>
    </source>
</evidence>
<dbReference type="Proteomes" id="UP000317648">
    <property type="component" value="Chromosome"/>
</dbReference>
<evidence type="ECO:0000313" key="5">
    <source>
        <dbReference type="Proteomes" id="UP000317648"/>
    </source>
</evidence>
<comment type="similarity">
    <text evidence="1">Belongs to the bacterial secretin family.</text>
</comment>
<dbReference type="InterPro" id="IPR004846">
    <property type="entry name" value="T2SS/T3SS_dom"/>
</dbReference>
<dbReference type="Pfam" id="PF00263">
    <property type="entry name" value="Secretin"/>
    <property type="match status" value="1"/>
</dbReference>
<feature type="region of interest" description="Disordered" evidence="2">
    <location>
        <begin position="1"/>
        <end position="27"/>
    </location>
</feature>
<dbReference type="GO" id="GO:0009306">
    <property type="term" value="P:protein secretion"/>
    <property type="evidence" value="ECO:0007669"/>
    <property type="project" value="InterPro"/>
</dbReference>
<evidence type="ECO:0000313" key="4">
    <source>
        <dbReference type="EMBL" id="QDU96202.1"/>
    </source>
</evidence>
<protein>
    <submittedName>
        <fullName evidence="4">Outer membrane porin HofQ</fullName>
    </submittedName>
</protein>
<feature type="domain" description="Type II/III secretion system secretin-like" evidence="3">
    <location>
        <begin position="1009"/>
        <end position="1207"/>
    </location>
</feature>
<dbReference type="PANTHER" id="PTHR30604">
    <property type="entry name" value="PROTEIN TRANSPORT PROTEIN HOFQ"/>
    <property type="match status" value="1"/>
</dbReference>
<dbReference type="KEGG" id="lcre:Pla8534_40210"/>
<gene>
    <name evidence="4" type="ORF">Pla8534_40210</name>
</gene>
<feature type="region of interest" description="Disordered" evidence="2">
    <location>
        <begin position="311"/>
        <end position="331"/>
    </location>
</feature>
<feature type="region of interest" description="Disordered" evidence="2">
    <location>
        <begin position="73"/>
        <end position="94"/>
    </location>
</feature>
<dbReference type="AlphaFoldDB" id="A0A518DWJ2"/>